<protein>
    <submittedName>
        <fullName evidence="3">RimJ/RimL family protein N-acetyltransferase</fullName>
    </submittedName>
</protein>
<reference evidence="3 4" key="1">
    <citation type="submission" date="2018-06" db="EMBL/GenBank/DDBJ databases">
        <title>Genomic Encyclopedia of Archaeal and Bacterial Type Strains, Phase II (KMG-II): from individual species to whole genera.</title>
        <authorList>
            <person name="Goeker M."/>
        </authorList>
    </citation>
    <scope>NUCLEOTIDE SEQUENCE [LARGE SCALE GENOMIC DNA]</scope>
    <source>
        <strain evidence="3 4">DSM 29821</strain>
    </source>
</reference>
<dbReference type="AlphaFoldDB" id="A0A327VUE1"/>
<comment type="caution">
    <text evidence="3">The sequence shown here is derived from an EMBL/GenBank/DDBJ whole genome shotgun (WGS) entry which is preliminary data.</text>
</comment>
<dbReference type="InterPro" id="IPR019432">
    <property type="entry name" value="Acyltransferase_MbtK/IucB-like"/>
</dbReference>
<organism evidence="3 4">
    <name type="scientific">Chitinophaga dinghuensis</name>
    <dbReference type="NCBI Taxonomy" id="1539050"/>
    <lineage>
        <taxon>Bacteria</taxon>
        <taxon>Pseudomonadati</taxon>
        <taxon>Bacteroidota</taxon>
        <taxon>Chitinophagia</taxon>
        <taxon>Chitinophagales</taxon>
        <taxon>Chitinophagaceae</taxon>
        <taxon>Chitinophaga</taxon>
    </lineage>
</organism>
<dbReference type="PANTHER" id="PTHR31438:SF1">
    <property type="entry name" value="LYSINE N-ACYLTRANSFERASE C17G9.06C-RELATED"/>
    <property type="match status" value="1"/>
</dbReference>
<dbReference type="GO" id="GO:0019290">
    <property type="term" value="P:siderophore biosynthetic process"/>
    <property type="evidence" value="ECO:0007669"/>
    <property type="project" value="InterPro"/>
</dbReference>
<keyword evidence="4" id="KW-1185">Reference proteome</keyword>
<dbReference type="Gene3D" id="3.40.630.30">
    <property type="match status" value="1"/>
</dbReference>
<dbReference type="PANTHER" id="PTHR31438">
    <property type="entry name" value="LYSINE N-ACYLTRANSFERASE C17G9.06C-RELATED"/>
    <property type="match status" value="1"/>
</dbReference>
<name>A0A327VUE1_9BACT</name>
<gene>
    <name evidence="3" type="ORF">CLV59_106162</name>
</gene>
<dbReference type="GO" id="GO:0016410">
    <property type="term" value="F:N-acyltransferase activity"/>
    <property type="evidence" value="ECO:0007669"/>
    <property type="project" value="TreeGrafter"/>
</dbReference>
<sequence length="196" mass="22956">MKKQTALFHCMPVYQDLHHPLGLVELWPMDLHKDTPIIHQWVTQPYAQYWGMTNSSYEEVYAAYKAIYCSDGAYALIGKINGQPAFLCECYDPEQDLISNYYEPEPGDIGMHLLIAPVKERIHGFTWQIFSVVMDFLFDNPWHDRVVVEPDIRNEKIHRLNKKAGFVYDREVVLPHKTAALAFCTRQQYFNSRKNN</sequence>
<dbReference type="OrthoDB" id="2989563at2"/>
<proteinExistence type="predicted"/>
<comment type="pathway">
    <text evidence="1">Siderophore biosynthesis.</text>
</comment>
<accession>A0A327VUE1</accession>
<keyword evidence="3" id="KW-0808">Transferase</keyword>
<feature type="domain" description="Acyltransferase MbtK/IucB-like conserved" evidence="2">
    <location>
        <begin position="27"/>
        <end position="74"/>
    </location>
</feature>
<evidence type="ECO:0000259" key="2">
    <source>
        <dbReference type="SMART" id="SM01006"/>
    </source>
</evidence>
<evidence type="ECO:0000313" key="3">
    <source>
        <dbReference type="EMBL" id="RAJ79102.1"/>
    </source>
</evidence>
<evidence type="ECO:0000313" key="4">
    <source>
        <dbReference type="Proteomes" id="UP000249819"/>
    </source>
</evidence>
<dbReference type="Proteomes" id="UP000249819">
    <property type="component" value="Unassembled WGS sequence"/>
</dbReference>
<dbReference type="SUPFAM" id="SSF55729">
    <property type="entry name" value="Acyl-CoA N-acyltransferases (Nat)"/>
    <property type="match status" value="1"/>
</dbReference>
<evidence type="ECO:0000256" key="1">
    <source>
        <dbReference type="ARBA" id="ARBA00004924"/>
    </source>
</evidence>
<dbReference type="Pfam" id="PF13523">
    <property type="entry name" value="Acetyltransf_8"/>
    <property type="match status" value="1"/>
</dbReference>
<dbReference type="SMART" id="SM01006">
    <property type="entry name" value="AlcB"/>
    <property type="match status" value="1"/>
</dbReference>
<dbReference type="EMBL" id="QLMA01000006">
    <property type="protein sequence ID" value="RAJ79102.1"/>
    <property type="molecule type" value="Genomic_DNA"/>
</dbReference>
<dbReference type="InterPro" id="IPR016181">
    <property type="entry name" value="Acyl_CoA_acyltransferase"/>
</dbReference>
<dbReference type="RefSeq" id="WP_111593572.1">
    <property type="nucleotide sequence ID" value="NZ_QLMA01000006.1"/>
</dbReference>